<organism evidence="2 3">
    <name type="scientific">Helicobacter didelphidarum</name>
    <dbReference type="NCBI Taxonomy" id="2040648"/>
    <lineage>
        <taxon>Bacteria</taxon>
        <taxon>Pseudomonadati</taxon>
        <taxon>Campylobacterota</taxon>
        <taxon>Epsilonproteobacteria</taxon>
        <taxon>Campylobacterales</taxon>
        <taxon>Helicobacteraceae</taxon>
        <taxon>Helicobacter</taxon>
    </lineage>
</organism>
<comment type="pathway">
    <text evidence="1">Cofactor biosynthesis; riboflavin biosynthesis.</text>
</comment>
<dbReference type="InterPro" id="IPR024072">
    <property type="entry name" value="DHFR-like_dom_sf"/>
</dbReference>
<dbReference type="GO" id="GO:0009231">
    <property type="term" value="P:riboflavin biosynthetic process"/>
    <property type="evidence" value="ECO:0007669"/>
    <property type="project" value="UniProtKB-UniPathway"/>
</dbReference>
<dbReference type="UniPathway" id="UPA00275"/>
<dbReference type="InterPro" id="IPR004794">
    <property type="entry name" value="Eubact_RibD"/>
</dbReference>
<proteinExistence type="predicted"/>
<sequence length="491" mass="56525">MQIAINHAWKFQTLTLPNPAVGALILFKNTIIALEVHFKAGFPHAEVLACKQAFITLAKNDKQSQQKILQTLSDSNDIGKINQVSNSTQGYLENFSDDTLLKSSKNLLKDSPQRQLENLIQTLEHIHDSHAIHDFITTYHSGIFYQCDFFVTLEPCNHYGRTPPCANLLKTIKPKRIVIGHKDINNKAQGGSKTLQHIHLTQHILESQAKVLLYPFLQYYKKKSFLLFKVAHRLNGDYKNGQISNQDSRILTHNMRCIADNIIISGKTLREDNPLLDTRFAQDIYKQNSKLPTIYILTKTMQKKDIEKYRISNRKVFIIKSITDIPKHGFSVIEGGFEFLTSILQEIKQLQETQQSCLNIDCILGYIAPNFLSNNLCIHAMNSPVQNDKKDIAEQNHLNKFDKNNNIYDNEILTDFYLAYTQSLENSLHDPTIQDSNNILCFQSFFKEYSKESLKNNASLPQNIKTQKLDRNVDSKANIIYWLFRKIVYDK</sequence>
<dbReference type="Gene3D" id="3.40.430.10">
    <property type="entry name" value="Dihydrofolate Reductase, subunit A"/>
    <property type="match status" value="1"/>
</dbReference>
<dbReference type="Gene3D" id="3.40.140.10">
    <property type="entry name" value="Cytidine Deaminase, domain 2"/>
    <property type="match status" value="1"/>
</dbReference>
<keyword evidence="3" id="KW-1185">Reference proteome</keyword>
<protein>
    <submittedName>
        <fullName evidence="2">Bifunctional diaminohydroxyphosphoribosylaminopyrimidine deaminase/5-amino-6-(5-phosphoribosylamino)uracil reductase RibD</fullName>
    </submittedName>
</protein>
<dbReference type="SUPFAM" id="SSF53927">
    <property type="entry name" value="Cytidine deaminase-like"/>
    <property type="match status" value="1"/>
</dbReference>
<dbReference type="GO" id="GO:0008835">
    <property type="term" value="F:diaminohydroxyphosphoribosylaminopyrimidine deaminase activity"/>
    <property type="evidence" value="ECO:0007669"/>
    <property type="project" value="InterPro"/>
</dbReference>
<evidence type="ECO:0000313" key="3">
    <source>
        <dbReference type="Proteomes" id="UP000256379"/>
    </source>
</evidence>
<dbReference type="EMBL" id="NXLQ01000006">
    <property type="protein sequence ID" value="RDU66271.1"/>
    <property type="molecule type" value="Genomic_DNA"/>
</dbReference>
<dbReference type="AlphaFoldDB" id="A0A3D8INW4"/>
<name>A0A3D8INW4_9HELI</name>
<gene>
    <name evidence="2" type="primary">ribD</name>
    <name evidence="2" type="ORF">CQA53_04420</name>
</gene>
<reference evidence="2 3" key="1">
    <citation type="submission" date="2018-04" db="EMBL/GenBank/DDBJ databases">
        <title>Novel Campyloabacter and Helicobacter Species and Strains.</title>
        <authorList>
            <person name="Mannion A.J."/>
            <person name="Shen Z."/>
            <person name="Fox J.G."/>
        </authorList>
    </citation>
    <scope>NUCLEOTIDE SEQUENCE [LARGE SCALE GENOMIC DNA]</scope>
    <source>
        <strain evidence="2 3">MIT 17-337</strain>
    </source>
</reference>
<evidence type="ECO:0000313" key="2">
    <source>
        <dbReference type="EMBL" id="RDU66271.1"/>
    </source>
</evidence>
<comment type="caution">
    <text evidence="2">The sequence shown here is derived from an EMBL/GenBank/DDBJ whole genome shotgun (WGS) entry which is preliminary data.</text>
</comment>
<dbReference type="SUPFAM" id="SSF53597">
    <property type="entry name" value="Dihydrofolate reductase-like"/>
    <property type="match status" value="1"/>
</dbReference>
<evidence type="ECO:0000256" key="1">
    <source>
        <dbReference type="ARBA" id="ARBA00005104"/>
    </source>
</evidence>
<dbReference type="Proteomes" id="UP000256379">
    <property type="component" value="Unassembled WGS sequence"/>
</dbReference>
<dbReference type="InterPro" id="IPR016193">
    <property type="entry name" value="Cytidine_deaminase-like"/>
</dbReference>
<accession>A0A3D8INW4</accession>
<dbReference type="OrthoDB" id="9800865at2"/>
<dbReference type="NCBIfam" id="TIGR00326">
    <property type="entry name" value="eubact_ribD"/>
    <property type="match status" value="1"/>
</dbReference>